<dbReference type="NCBIfam" id="TIGR00347">
    <property type="entry name" value="bioD"/>
    <property type="match status" value="1"/>
</dbReference>
<keyword evidence="3 9" id="KW-0479">Metal-binding</keyword>
<comment type="function">
    <text evidence="9">Catalyzes a mechanistically unusual reaction, the ATP-dependent insertion of CO2 between the N7 and N8 nitrogen atoms of 7,8-diaminopelargonic acid (DAPA, also called 7,8-diammoniononanoate) to form a ureido ring.</text>
</comment>
<comment type="subunit">
    <text evidence="9">Homodimer.</text>
</comment>
<dbReference type="InterPro" id="IPR027417">
    <property type="entry name" value="P-loop_NTPase"/>
</dbReference>
<comment type="pathway">
    <text evidence="9">Cofactor biosynthesis; biotin biosynthesis; biotin from 7,8-diaminononanoate: step 1/2.</text>
</comment>
<comment type="similarity">
    <text evidence="9">Belongs to the dethiobiotin synthetase family.</text>
</comment>
<dbReference type="GO" id="GO:0005524">
    <property type="term" value="F:ATP binding"/>
    <property type="evidence" value="ECO:0007669"/>
    <property type="project" value="UniProtKB-UniRule"/>
</dbReference>
<feature type="binding site" evidence="9">
    <location>
        <position position="120"/>
    </location>
    <ligand>
        <name>Mg(2+)</name>
        <dbReference type="ChEBI" id="CHEBI:18420"/>
    </ligand>
</feature>
<feature type="active site" evidence="9">
    <location>
        <position position="44"/>
    </location>
</feature>
<dbReference type="Proteomes" id="UP000243688">
    <property type="component" value="Unassembled WGS sequence"/>
</dbReference>
<dbReference type="EC" id="6.3.3.3" evidence="9"/>
<comment type="catalytic activity">
    <reaction evidence="9">
        <text>(7R,8S)-7,8-diammoniononanoate + CO2 + ATP = (4R,5S)-dethiobiotin + ADP + phosphate + 3 H(+)</text>
        <dbReference type="Rhea" id="RHEA:15805"/>
        <dbReference type="ChEBI" id="CHEBI:15378"/>
        <dbReference type="ChEBI" id="CHEBI:16526"/>
        <dbReference type="ChEBI" id="CHEBI:30616"/>
        <dbReference type="ChEBI" id="CHEBI:43474"/>
        <dbReference type="ChEBI" id="CHEBI:149469"/>
        <dbReference type="ChEBI" id="CHEBI:149473"/>
        <dbReference type="ChEBI" id="CHEBI:456216"/>
        <dbReference type="EC" id="6.3.3.3"/>
    </reaction>
</comment>
<evidence type="ECO:0000256" key="7">
    <source>
        <dbReference type="ARBA" id="ARBA00022842"/>
    </source>
</evidence>
<dbReference type="AlphaFoldDB" id="A0A2A6DZ20"/>
<organism evidence="10 11">
    <name type="scientific">Candidatus Reconcilbacillus cellulovorans</name>
    <dbReference type="NCBI Taxonomy" id="1906605"/>
    <lineage>
        <taxon>Bacteria</taxon>
        <taxon>Bacillati</taxon>
        <taxon>Bacillota</taxon>
        <taxon>Bacilli</taxon>
        <taxon>Bacillales</taxon>
        <taxon>Paenibacillaceae</taxon>
        <taxon>Candidatus Reconcilbacillus</taxon>
    </lineage>
</organism>
<proteinExistence type="inferred from homology"/>
<feature type="binding site" evidence="9">
    <location>
        <position position="58"/>
    </location>
    <ligand>
        <name>ATP</name>
        <dbReference type="ChEBI" id="CHEBI:30616"/>
    </ligand>
</feature>
<sequence>MTDRKARALFITGTDTDVGKTAVTGGLAAALRLQGLSAPVRCWKPVQTGHPPGSPQTDSARLARIAGMPEGRNGAFATVTLPDPVAPWMAAERAKTAIDWDALVAEGRRLLAEGTTILIEGAGGLAVPVTADRLIVHLAQALGVPLLIVARARLGTVNHTVLSVHYARSLGLEVAGIVLNGAKPGEERERAENVRMIETFAGIPVVGVLDWMPEPDAAAQEAEWERFRETWARHAAERLDWRRLGEYLFDDDKQEMIIDRCGGIAP</sequence>
<feature type="binding site" evidence="9">
    <location>
        <begin position="120"/>
        <end position="123"/>
    </location>
    <ligand>
        <name>ATP</name>
        <dbReference type="ChEBI" id="CHEBI:30616"/>
    </ligand>
</feature>
<dbReference type="Gene3D" id="3.40.50.300">
    <property type="entry name" value="P-loop containing nucleotide triphosphate hydrolases"/>
    <property type="match status" value="1"/>
</dbReference>
<keyword evidence="4 9" id="KW-0547">Nucleotide-binding</keyword>
<evidence type="ECO:0000256" key="1">
    <source>
        <dbReference type="ARBA" id="ARBA00022490"/>
    </source>
</evidence>
<evidence type="ECO:0000313" key="10">
    <source>
        <dbReference type="EMBL" id="PDO09942.1"/>
    </source>
</evidence>
<evidence type="ECO:0000256" key="2">
    <source>
        <dbReference type="ARBA" id="ARBA00022598"/>
    </source>
</evidence>
<reference evidence="10 11" key="1">
    <citation type="submission" date="2016-12" db="EMBL/GenBank/DDBJ databases">
        <title>Candidatus Reconcilibacillus cellulovorans genome.</title>
        <authorList>
            <person name="Kolinko S."/>
            <person name="Wu Y.-W."/>
            <person name="Tachea F."/>
            <person name="Denzel E."/>
            <person name="Hiras J."/>
            <person name="Baecker N."/>
            <person name="Chan L.J."/>
            <person name="Eichorst S.A."/>
            <person name="Frey D."/>
            <person name="Adams P.D."/>
            <person name="Pray T."/>
            <person name="Tanjore D."/>
            <person name="Petzold C.J."/>
            <person name="Gladden J.M."/>
            <person name="Simmons B.A."/>
            <person name="Singer S.W."/>
        </authorList>
    </citation>
    <scope>NUCLEOTIDE SEQUENCE [LARGE SCALE GENOMIC DNA]</scope>
    <source>
        <strain evidence="10">JTherm</strain>
    </source>
</reference>
<dbReference type="Pfam" id="PF13500">
    <property type="entry name" value="AAA_26"/>
    <property type="match status" value="1"/>
</dbReference>
<dbReference type="SUPFAM" id="SSF52540">
    <property type="entry name" value="P-loop containing nucleoside triphosphate hydrolases"/>
    <property type="match status" value="1"/>
</dbReference>
<dbReference type="HAMAP" id="MF_00336">
    <property type="entry name" value="BioD"/>
    <property type="match status" value="1"/>
</dbReference>
<feature type="binding site" evidence="9">
    <location>
        <position position="58"/>
    </location>
    <ligand>
        <name>Mg(2+)</name>
        <dbReference type="ChEBI" id="CHEBI:18420"/>
    </ligand>
</feature>
<dbReference type="EMBL" id="MOXJ01000023">
    <property type="protein sequence ID" value="PDO09942.1"/>
    <property type="molecule type" value="Genomic_DNA"/>
</dbReference>
<keyword evidence="6 9" id="KW-0067">ATP-binding</keyword>
<keyword evidence="1 9" id="KW-0963">Cytoplasm</keyword>
<comment type="subcellular location">
    <subcellularLocation>
        <location evidence="9">Cytoplasm</location>
    </subcellularLocation>
</comment>
<accession>A0A2A6DZ20</accession>
<dbReference type="PIRSF" id="PIRSF006755">
    <property type="entry name" value="DTB_synth"/>
    <property type="match status" value="1"/>
</dbReference>
<dbReference type="GO" id="GO:0000287">
    <property type="term" value="F:magnesium ion binding"/>
    <property type="evidence" value="ECO:0007669"/>
    <property type="project" value="UniProtKB-UniRule"/>
</dbReference>
<evidence type="ECO:0000313" key="11">
    <source>
        <dbReference type="Proteomes" id="UP000243688"/>
    </source>
</evidence>
<keyword evidence="7 9" id="KW-0460">Magnesium</keyword>
<evidence type="ECO:0000256" key="4">
    <source>
        <dbReference type="ARBA" id="ARBA00022741"/>
    </source>
</evidence>
<dbReference type="GO" id="GO:0009102">
    <property type="term" value="P:biotin biosynthetic process"/>
    <property type="evidence" value="ECO:0007669"/>
    <property type="project" value="UniProtKB-UniRule"/>
</dbReference>
<evidence type="ECO:0000256" key="5">
    <source>
        <dbReference type="ARBA" id="ARBA00022756"/>
    </source>
</evidence>
<dbReference type="PANTHER" id="PTHR43210:SF2">
    <property type="entry name" value="ATP-DEPENDENT DETHIOBIOTIN SYNTHETASE BIOD 2"/>
    <property type="match status" value="1"/>
</dbReference>
<comment type="caution">
    <text evidence="9">Lacks conserved residue(s) required for the propagation of feature annotation.</text>
</comment>
<keyword evidence="5 9" id="KW-0093">Biotin biosynthesis</keyword>
<comment type="cofactor">
    <cofactor evidence="9">
        <name>Mg(2+)</name>
        <dbReference type="ChEBI" id="CHEBI:18420"/>
    </cofactor>
</comment>
<dbReference type="PANTHER" id="PTHR43210">
    <property type="entry name" value="DETHIOBIOTIN SYNTHETASE"/>
    <property type="match status" value="1"/>
</dbReference>
<evidence type="ECO:0000256" key="8">
    <source>
        <dbReference type="ARBA" id="ARBA00047386"/>
    </source>
</evidence>
<comment type="caution">
    <text evidence="10">The sequence shown here is derived from an EMBL/GenBank/DDBJ whole genome shotgun (WGS) entry which is preliminary data.</text>
</comment>
<dbReference type="GO" id="GO:0004141">
    <property type="term" value="F:dethiobiotin synthase activity"/>
    <property type="evidence" value="ECO:0007669"/>
    <property type="project" value="UniProtKB-UniRule"/>
</dbReference>
<feature type="binding site" evidence="9">
    <location>
        <position position="48"/>
    </location>
    <ligand>
        <name>substrate</name>
    </ligand>
</feature>
<dbReference type="InterPro" id="IPR004472">
    <property type="entry name" value="DTB_synth_BioD"/>
</dbReference>
<comment type="catalytic activity">
    <reaction evidence="8">
        <text>(7R,8S)-8-amino-7-(carboxyamino)nonanoate + ATP = (4R,5S)-dethiobiotin + ADP + phosphate + H(+)</text>
        <dbReference type="Rhea" id="RHEA:63684"/>
        <dbReference type="ChEBI" id="CHEBI:15378"/>
        <dbReference type="ChEBI" id="CHEBI:30616"/>
        <dbReference type="ChEBI" id="CHEBI:43474"/>
        <dbReference type="ChEBI" id="CHEBI:149470"/>
        <dbReference type="ChEBI" id="CHEBI:149473"/>
        <dbReference type="ChEBI" id="CHEBI:456216"/>
    </reaction>
</comment>
<dbReference type="UniPathway" id="UPA00078">
    <property type="reaction ID" value="UER00161"/>
</dbReference>
<evidence type="ECO:0000256" key="9">
    <source>
        <dbReference type="HAMAP-Rule" id="MF_00336"/>
    </source>
</evidence>
<protein>
    <recommendedName>
        <fullName evidence="9">ATP-dependent dethiobiotin synthetase BioD</fullName>
        <ecNumber evidence="9">6.3.3.3</ecNumber>
    </recommendedName>
    <alternativeName>
        <fullName evidence="9">DTB synthetase</fullName>
        <shortName evidence="9">DTBS</shortName>
    </alternativeName>
    <alternativeName>
        <fullName evidence="9">Dethiobiotin synthase</fullName>
    </alternativeName>
</protein>
<evidence type="ECO:0000256" key="6">
    <source>
        <dbReference type="ARBA" id="ARBA00022840"/>
    </source>
</evidence>
<dbReference type="CDD" id="cd03109">
    <property type="entry name" value="DTBS"/>
    <property type="match status" value="1"/>
</dbReference>
<dbReference type="GO" id="GO:0005829">
    <property type="term" value="C:cytosol"/>
    <property type="evidence" value="ECO:0007669"/>
    <property type="project" value="TreeGrafter"/>
</dbReference>
<evidence type="ECO:0000256" key="3">
    <source>
        <dbReference type="ARBA" id="ARBA00022723"/>
    </source>
</evidence>
<gene>
    <name evidence="9" type="primary">bioD</name>
    <name evidence="10" type="ORF">BLM47_09870</name>
</gene>
<keyword evidence="2 9" id="KW-0436">Ligase</keyword>
<name>A0A2A6DZ20_9BACL</name>
<feature type="binding site" evidence="9">
    <location>
        <position position="21"/>
    </location>
    <ligand>
        <name>Mg(2+)</name>
        <dbReference type="ChEBI" id="CHEBI:18420"/>
    </ligand>
</feature>